<comment type="caution">
    <text evidence="2">The sequence shown here is derived from an EMBL/GenBank/DDBJ whole genome shotgun (WGS) entry which is preliminary data.</text>
</comment>
<name>A0AAI8VER7_9PEZI</name>
<organism evidence="2 3">
    <name type="scientific">Anthostomella pinea</name>
    <dbReference type="NCBI Taxonomy" id="933095"/>
    <lineage>
        <taxon>Eukaryota</taxon>
        <taxon>Fungi</taxon>
        <taxon>Dikarya</taxon>
        <taxon>Ascomycota</taxon>
        <taxon>Pezizomycotina</taxon>
        <taxon>Sordariomycetes</taxon>
        <taxon>Xylariomycetidae</taxon>
        <taxon>Xylariales</taxon>
        <taxon>Xylariaceae</taxon>
        <taxon>Anthostomella</taxon>
    </lineage>
</organism>
<sequence>MDFTWLSVQPTLWQQISYGFSIITACVPSLKVIFDGVLNDHVGFGMPYQLEPLAGRAGFQVITRSEDHELKTKSSAVSRNRRGDEDLKLTPSLLNRANCYTGKSSRPADKRHKDNGERKSVQNLTGAVIVVRNEFDDERGWSSGGSH</sequence>
<dbReference type="Proteomes" id="UP001295740">
    <property type="component" value="Unassembled WGS sequence"/>
</dbReference>
<evidence type="ECO:0000313" key="3">
    <source>
        <dbReference type="Proteomes" id="UP001295740"/>
    </source>
</evidence>
<feature type="compositionally biased region" description="Basic and acidic residues" evidence="1">
    <location>
        <begin position="106"/>
        <end position="120"/>
    </location>
</feature>
<feature type="region of interest" description="Disordered" evidence="1">
    <location>
        <begin position="97"/>
        <end position="123"/>
    </location>
</feature>
<reference evidence="2" key="1">
    <citation type="submission" date="2023-10" db="EMBL/GenBank/DDBJ databases">
        <authorList>
            <person name="Hackl T."/>
        </authorList>
    </citation>
    <scope>NUCLEOTIDE SEQUENCE</scope>
</reference>
<keyword evidence="3" id="KW-1185">Reference proteome</keyword>
<evidence type="ECO:0000313" key="2">
    <source>
        <dbReference type="EMBL" id="CAJ2503572.1"/>
    </source>
</evidence>
<dbReference type="AlphaFoldDB" id="A0AAI8VER7"/>
<accession>A0AAI8VER7</accession>
<evidence type="ECO:0000256" key="1">
    <source>
        <dbReference type="SAM" id="MobiDB-lite"/>
    </source>
</evidence>
<protein>
    <submittedName>
        <fullName evidence="2">Uu.00g109660.m01.CDS01</fullName>
    </submittedName>
</protein>
<proteinExistence type="predicted"/>
<dbReference type="EMBL" id="CAUWAG010000006">
    <property type="protein sequence ID" value="CAJ2503572.1"/>
    <property type="molecule type" value="Genomic_DNA"/>
</dbReference>
<gene>
    <name evidence="2" type="ORF">KHLLAP_LOCUS4040</name>
</gene>